<evidence type="ECO:0000256" key="1">
    <source>
        <dbReference type="SAM" id="MobiDB-lite"/>
    </source>
</evidence>
<evidence type="ECO:0000313" key="3">
    <source>
        <dbReference type="EMBL" id="SNS20067.1"/>
    </source>
</evidence>
<sequence>MRSGAAARNGLLAVSLALLAACEATAPSGPVPAPPPRPEATATAGDVQAPTRSSASYELEQHYARVQADLLAQGLLRTDGGGPDTPFAAHTLAKNFIRIALYDEYVSRAGTLVAEQTESQLRRWQAPVRMQMVFGDTVSPEQRRKDSASLQSYARRLAIASGHPVSVTSGNNANFHVLMLHEDERRNYGPQLRAMVPGIGETAVRTVEDMQRDTFCLVFAFSQGSNPAYTRAVAVIRAEHPDLLRLSCIHEELAQGMGLANDSPAARPSIFNDDEEFALLTRHDELLLRILYDRRLSTGMDAATARPIVTEIANELLGGES</sequence>
<protein>
    <recommendedName>
        <fullName evidence="5">DUF2927 domain-containing protein</fullName>
    </recommendedName>
</protein>
<dbReference type="RefSeq" id="WP_425445401.1">
    <property type="nucleotide sequence ID" value="NZ_FZOY01000001.1"/>
</dbReference>
<dbReference type="InterPro" id="IPR021323">
    <property type="entry name" value="DUF2927"/>
</dbReference>
<feature type="compositionally biased region" description="Pro residues" evidence="1">
    <location>
        <begin position="29"/>
        <end position="38"/>
    </location>
</feature>
<dbReference type="Proteomes" id="UP000198426">
    <property type="component" value="Unassembled WGS sequence"/>
</dbReference>
<accession>A0A239CIR6</accession>
<dbReference type="AlphaFoldDB" id="A0A239CIR6"/>
<gene>
    <name evidence="3" type="ORF">SAMN05421757_101318</name>
</gene>
<evidence type="ECO:0008006" key="5">
    <source>
        <dbReference type="Google" id="ProtNLM"/>
    </source>
</evidence>
<reference evidence="3 4" key="1">
    <citation type="submission" date="2017-06" db="EMBL/GenBank/DDBJ databases">
        <authorList>
            <person name="Kim H.J."/>
            <person name="Triplett B.A."/>
        </authorList>
    </citation>
    <scope>NUCLEOTIDE SEQUENCE [LARGE SCALE GENOMIC DNA]</scope>
    <source>
        <strain evidence="3 4">DSM 29339</strain>
    </source>
</reference>
<evidence type="ECO:0000313" key="4">
    <source>
        <dbReference type="Proteomes" id="UP000198426"/>
    </source>
</evidence>
<proteinExistence type="predicted"/>
<organism evidence="3 4">
    <name type="scientific">Tropicimonas sediminicola</name>
    <dbReference type="NCBI Taxonomy" id="1031541"/>
    <lineage>
        <taxon>Bacteria</taxon>
        <taxon>Pseudomonadati</taxon>
        <taxon>Pseudomonadota</taxon>
        <taxon>Alphaproteobacteria</taxon>
        <taxon>Rhodobacterales</taxon>
        <taxon>Roseobacteraceae</taxon>
        <taxon>Tropicimonas</taxon>
    </lineage>
</organism>
<dbReference type="PROSITE" id="PS51257">
    <property type="entry name" value="PROKAR_LIPOPROTEIN"/>
    <property type="match status" value="1"/>
</dbReference>
<name>A0A239CIR6_9RHOB</name>
<evidence type="ECO:0000256" key="2">
    <source>
        <dbReference type="SAM" id="SignalP"/>
    </source>
</evidence>
<feature type="chain" id="PRO_5012127632" description="DUF2927 domain-containing protein" evidence="2">
    <location>
        <begin position="27"/>
        <end position="321"/>
    </location>
</feature>
<keyword evidence="2" id="KW-0732">Signal</keyword>
<dbReference type="EMBL" id="FZOY01000001">
    <property type="protein sequence ID" value="SNS20067.1"/>
    <property type="molecule type" value="Genomic_DNA"/>
</dbReference>
<feature type="signal peptide" evidence="2">
    <location>
        <begin position="1"/>
        <end position="26"/>
    </location>
</feature>
<dbReference type="Pfam" id="PF11150">
    <property type="entry name" value="DUF2927"/>
    <property type="match status" value="1"/>
</dbReference>
<keyword evidence="4" id="KW-1185">Reference proteome</keyword>
<feature type="region of interest" description="Disordered" evidence="1">
    <location>
        <begin position="27"/>
        <end position="56"/>
    </location>
</feature>